<dbReference type="EC" id="1.7.2.1" evidence="5"/>
<feature type="transmembrane region" description="Helical" evidence="13">
    <location>
        <begin position="337"/>
        <end position="356"/>
    </location>
</feature>
<proteinExistence type="inferred from homology"/>
<comment type="caution">
    <text evidence="15">The sequence shown here is derived from an EMBL/GenBank/DDBJ whole genome shotgun (WGS) entry which is preliminary data.</text>
</comment>
<dbReference type="RefSeq" id="WP_271279405.1">
    <property type="nucleotide sequence ID" value="NZ_BAABFD010000002.1"/>
</dbReference>
<feature type="transmembrane region" description="Helical" evidence="13">
    <location>
        <begin position="240"/>
        <end position="261"/>
    </location>
</feature>
<dbReference type="PANTHER" id="PTHR11709:SF394">
    <property type="entry name" value="FI03373P-RELATED"/>
    <property type="match status" value="1"/>
</dbReference>
<evidence type="ECO:0000256" key="10">
    <source>
        <dbReference type="ARBA" id="ARBA00023008"/>
    </source>
</evidence>
<feature type="transmembrane region" description="Helical" evidence="13">
    <location>
        <begin position="485"/>
        <end position="508"/>
    </location>
</feature>
<dbReference type="InterPro" id="IPR008972">
    <property type="entry name" value="Cupredoxin"/>
</dbReference>
<evidence type="ECO:0000256" key="11">
    <source>
        <dbReference type="ARBA" id="ARBA00049340"/>
    </source>
</evidence>
<dbReference type="InterPro" id="IPR001287">
    <property type="entry name" value="NO2-reductase_Cu"/>
</dbReference>
<dbReference type="PANTHER" id="PTHR11709">
    <property type="entry name" value="MULTI-COPPER OXIDASE"/>
    <property type="match status" value="1"/>
</dbReference>
<evidence type="ECO:0000256" key="12">
    <source>
        <dbReference type="SAM" id="MobiDB-lite"/>
    </source>
</evidence>
<dbReference type="SUPFAM" id="SSF81442">
    <property type="entry name" value="Cytochrome c oxidase subunit I-like"/>
    <property type="match status" value="1"/>
</dbReference>
<feature type="transmembrane region" description="Helical" evidence="13">
    <location>
        <begin position="619"/>
        <end position="639"/>
    </location>
</feature>
<feature type="transmembrane region" description="Helical" evidence="13">
    <location>
        <begin position="102"/>
        <end position="120"/>
    </location>
</feature>
<feature type="transmembrane region" description="Helical" evidence="13">
    <location>
        <begin position="182"/>
        <end position="202"/>
    </location>
</feature>
<feature type="transmembrane region" description="Helical" evidence="13">
    <location>
        <begin position="76"/>
        <end position="96"/>
    </location>
</feature>
<evidence type="ECO:0000256" key="3">
    <source>
        <dbReference type="ARBA" id="ARBA00010609"/>
    </source>
</evidence>
<gene>
    <name evidence="15" type="ORF">OUY24_35290</name>
</gene>
<feature type="transmembrane region" description="Helical" evidence="13">
    <location>
        <begin position="687"/>
        <end position="710"/>
    </location>
</feature>
<protein>
    <recommendedName>
        <fullName evidence="6">Copper-containing nitrite reductase</fullName>
        <ecNumber evidence="5">1.7.2.1</ecNumber>
    </recommendedName>
</protein>
<feature type="transmembrane region" description="Helical" evidence="13">
    <location>
        <begin position="651"/>
        <end position="675"/>
    </location>
</feature>
<feature type="transmembrane region" description="Helical" evidence="13">
    <location>
        <begin position="20"/>
        <end position="42"/>
    </location>
</feature>
<dbReference type="CDD" id="cd11020">
    <property type="entry name" value="CuRO_1_CuNIR"/>
    <property type="match status" value="1"/>
</dbReference>
<dbReference type="EMBL" id="JAPNUD010000163">
    <property type="protein sequence ID" value="MDA0645919.1"/>
    <property type="molecule type" value="Genomic_DNA"/>
</dbReference>
<feature type="transmembrane region" description="Helical" evidence="13">
    <location>
        <begin position="520"/>
        <end position="542"/>
    </location>
</feature>
<keyword evidence="8" id="KW-0677">Repeat</keyword>
<dbReference type="SUPFAM" id="SSF49503">
    <property type="entry name" value="Cupredoxins"/>
    <property type="match status" value="3"/>
</dbReference>
<dbReference type="InterPro" id="IPR036927">
    <property type="entry name" value="Cyt_c_oxase-like_su1_sf"/>
</dbReference>
<reference evidence="15 16" key="1">
    <citation type="submission" date="2022-11" db="EMBL/GenBank/DDBJ databases">
        <title>Nonomuraea corallina sp. nov., a new species of the genus Nonomuraea isolated from sea side sediment in Thai sea.</title>
        <authorList>
            <person name="Ngamcharungchit C."/>
            <person name="Matsumoto A."/>
            <person name="Suriyachadkun C."/>
            <person name="Panbangred W."/>
            <person name="Inahashi Y."/>
            <person name="Intra B."/>
        </authorList>
    </citation>
    <scope>NUCLEOTIDE SEQUENCE [LARGE SCALE GENOMIC DNA]</scope>
    <source>
        <strain evidence="15 16">DSM 43553</strain>
    </source>
</reference>
<comment type="cofactor">
    <cofactor evidence="1">
        <name>Cu(+)</name>
        <dbReference type="ChEBI" id="CHEBI:49552"/>
    </cofactor>
</comment>
<feature type="transmembrane region" description="Helical" evidence="13">
    <location>
        <begin position="755"/>
        <end position="776"/>
    </location>
</feature>
<keyword evidence="13" id="KW-0812">Transmembrane</keyword>
<feature type="transmembrane region" description="Helical" evidence="13">
    <location>
        <begin position="593"/>
        <end position="613"/>
    </location>
</feature>
<keyword evidence="9" id="KW-0560">Oxidoreductase</keyword>
<evidence type="ECO:0000256" key="7">
    <source>
        <dbReference type="ARBA" id="ARBA00022723"/>
    </source>
</evidence>
<keyword evidence="10" id="KW-0186">Copper</keyword>
<keyword evidence="16" id="KW-1185">Reference proteome</keyword>
<feature type="transmembrane region" description="Helical" evidence="13">
    <location>
        <begin position="127"/>
        <end position="147"/>
    </location>
</feature>
<evidence type="ECO:0000256" key="13">
    <source>
        <dbReference type="SAM" id="Phobius"/>
    </source>
</evidence>
<evidence type="ECO:0000313" key="16">
    <source>
        <dbReference type="Proteomes" id="UP001212498"/>
    </source>
</evidence>
<dbReference type="InterPro" id="IPR011707">
    <property type="entry name" value="Cu-oxidase-like_N"/>
</dbReference>
<evidence type="ECO:0000256" key="1">
    <source>
        <dbReference type="ARBA" id="ARBA00001960"/>
    </source>
</evidence>
<evidence type="ECO:0000313" key="15">
    <source>
        <dbReference type="EMBL" id="MDA0645919.1"/>
    </source>
</evidence>
<dbReference type="PRINTS" id="PR00695">
    <property type="entry name" value="CUNO2RDTASE"/>
</dbReference>
<comment type="subunit">
    <text evidence="4">Homotrimer.</text>
</comment>
<evidence type="ECO:0000256" key="2">
    <source>
        <dbReference type="ARBA" id="ARBA00001973"/>
    </source>
</evidence>
<feature type="transmembrane region" description="Helical" evidence="13">
    <location>
        <begin position="307"/>
        <end position="325"/>
    </location>
</feature>
<comment type="catalytic activity">
    <reaction evidence="11">
        <text>nitric oxide + Fe(III)-[cytochrome c] + H2O = Fe(II)-[cytochrome c] + nitrite + 2 H(+)</text>
        <dbReference type="Rhea" id="RHEA:15233"/>
        <dbReference type="Rhea" id="RHEA-COMP:10350"/>
        <dbReference type="Rhea" id="RHEA-COMP:14399"/>
        <dbReference type="ChEBI" id="CHEBI:15377"/>
        <dbReference type="ChEBI" id="CHEBI:15378"/>
        <dbReference type="ChEBI" id="CHEBI:16301"/>
        <dbReference type="ChEBI" id="CHEBI:16480"/>
        <dbReference type="ChEBI" id="CHEBI:29033"/>
        <dbReference type="ChEBI" id="CHEBI:29034"/>
        <dbReference type="EC" id="1.7.2.1"/>
    </reaction>
</comment>
<feature type="transmembrane region" description="Helical" evidence="13">
    <location>
        <begin position="731"/>
        <end position="749"/>
    </location>
</feature>
<accession>A0ABT4T9F6</accession>
<dbReference type="Gene3D" id="2.60.40.420">
    <property type="entry name" value="Cupredoxins - blue copper proteins"/>
    <property type="match status" value="3"/>
</dbReference>
<keyword evidence="13" id="KW-1133">Transmembrane helix</keyword>
<feature type="transmembrane region" description="Helical" evidence="13">
    <location>
        <begin position="273"/>
        <end position="295"/>
    </location>
</feature>
<comment type="similarity">
    <text evidence="3">Belongs to the multicopper oxidase family.</text>
</comment>
<keyword evidence="7" id="KW-0479">Metal-binding</keyword>
<dbReference type="CDD" id="cd00920">
    <property type="entry name" value="Cupredoxin"/>
    <property type="match status" value="1"/>
</dbReference>
<evidence type="ECO:0000256" key="5">
    <source>
        <dbReference type="ARBA" id="ARBA00011882"/>
    </source>
</evidence>
<name>A0ABT4T9F6_9ACTN</name>
<feature type="transmembrane region" description="Helical" evidence="13">
    <location>
        <begin position="562"/>
        <end position="581"/>
    </location>
</feature>
<feature type="transmembrane region" description="Helical" evidence="13">
    <location>
        <begin position="397"/>
        <end position="418"/>
    </location>
</feature>
<keyword evidence="13" id="KW-0472">Membrane</keyword>
<feature type="region of interest" description="Disordered" evidence="12">
    <location>
        <begin position="870"/>
        <end position="893"/>
    </location>
</feature>
<feature type="region of interest" description="Disordered" evidence="12">
    <location>
        <begin position="363"/>
        <end position="390"/>
    </location>
</feature>
<dbReference type="Proteomes" id="UP001212498">
    <property type="component" value="Unassembled WGS sequence"/>
</dbReference>
<evidence type="ECO:0000256" key="9">
    <source>
        <dbReference type="ARBA" id="ARBA00023002"/>
    </source>
</evidence>
<comment type="cofactor">
    <cofactor evidence="2">
        <name>Cu(2+)</name>
        <dbReference type="ChEBI" id="CHEBI:29036"/>
    </cofactor>
</comment>
<dbReference type="InterPro" id="IPR045087">
    <property type="entry name" value="Cu-oxidase_fam"/>
</dbReference>
<evidence type="ECO:0000256" key="6">
    <source>
        <dbReference type="ARBA" id="ARBA00017290"/>
    </source>
</evidence>
<evidence type="ECO:0000256" key="8">
    <source>
        <dbReference type="ARBA" id="ARBA00022737"/>
    </source>
</evidence>
<evidence type="ECO:0000259" key="14">
    <source>
        <dbReference type="Pfam" id="PF07732"/>
    </source>
</evidence>
<evidence type="ECO:0000256" key="4">
    <source>
        <dbReference type="ARBA" id="ARBA00011233"/>
    </source>
</evidence>
<feature type="transmembrane region" description="Helical" evidence="13">
    <location>
        <begin position="461"/>
        <end position="479"/>
    </location>
</feature>
<feature type="transmembrane region" description="Helical" evidence="13">
    <location>
        <begin position="424"/>
        <end position="441"/>
    </location>
</feature>
<organism evidence="15 16">
    <name type="scientific">Nonomuraea ferruginea</name>
    <dbReference type="NCBI Taxonomy" id="46174"/>
    <lineage>
        <taxon>Bacteria</taxon>
        <taxon>Bacillati</taxon>
        <taxon>Actinomycetota</taxon>
        <taxon>Actinomycetes</taxon>
        <taxon>Streptosporangiales</taxon>
        <taxon>Streptosporangiaceae</taxon>
        <taxon>Nonomuraea</taxon>
    </lineage>
</organism>
<feature type="transmembrane region" description="Helical" evidence="13">
    <location>
        <begin position="54"/>
        <end position="71"/>
    </location>
</feature>
<dbReference type="Pfam" id="PF07732">
    <property type="entry name" value="Cu-oxidase_3"/>
    <property type="match status" value="1"/>
</dbReference>
<sequence>MPTTRAYPGPRLAAGRLPLLGGAAVALVAGLFGGVALLVAWLPAPAAFTEQHGPLMALGFLGTLISLERAVALRQLWGYAAPALSAFGAVALAAGAEQAGKAALTAAAGWLVAVYVALLGRRVSRETLMQLAGALAWFGGGLLWLAGRPIPELVVWFAAFHVLTIAAERLELAHVVFLRPGAWGGLVAAAALVGAGALVSLAGPVMGARTAGAGMVLVAVWLAWRDVARHTVRGSGLPRYAAACLLAGYAWLGVAGVLWAATGLSSGRYLYDAALHALFLGFVMSMVFGHAPVILPAVLRVRLPYRPVLYAPLTLLHVAVAARVAGDLAALDAVRTLGGVLAVFSLLLFAGCAVAASRSRSGHDKEVPAVNPVEIRKGPGAPSTPPQRPRASWHLRANAIVVGWLALTVAVALAGDLLPAPRWLLIHVFLLGGVSTAILIWSEHFTVALLRTRTPAQTASLARLALLNAATIAILYGVAAGPWQLAAAGAGVVVAVVLWHAYVLVALLRRALPGRFGHVIGWYVSAAGALAAGGVLGGLLAAHVPHADAHERMQAAHAEVNLLGWVGLTVLGTLFTLWPTVLRTRMPDRTRRASRIGLWLAAPGLGVTVAGLLTGWRWVAVAGLAAYAAGTVAALAPLAEAVRRRRPHTGAAWTMGAGVVWFGIALVANLAIVATRPAAEVTAGLDPLLPLVLAGFVAQVLLGSLLHLLPAVLGGGPARFKENAALLERGWAVRLAAFNLGVPLLALPVPAPLRLLGWALVLAATAAFVTLATTALTRSRAVGRTRPAAEKTTVTTPGHGPTSGGATPLIGPDGGVMSPIGPSGATPLMGPGGGATPLMGPGGGATTFMGPGGGATTFIGPGGGAIAGGASADGASRSASAGDASRGASIGGATAADAAPGAAAGAGGGDGDGTGGGWLRAWPGLAGVVVGILLTAAAVVVSTTGGAGTAEMVTATGARTVEVTLAGMSIRPSVIEAAPGTVLTLRVTNTDAQRHDLRLATGERTPLLGRGESATLTLPPLAEAVDGWCTVAGHRAAGMTMRVVPAGTAHGGHATGGDTVAPARLDLSAPMSPEWTPHDATLKPAPGGVEHQVEIRVDDQAVQEVAPGVRQRVWTFNGKVPGPVLRGKVGDTFTVTFVNGGTMGHGIDFHAGANAPDEVMRTIEPGERLTYRFRAGHAGAWLYHCSTMPMTQHIANGMYGAVVIDPPELPEVDREYLLVQGELHLGEPGGDAQVAKIREGRPDGWMFNGTAAGYDHAPLAAKAGERVRIWAVAAGPSSGTALHVVGAPFDTIYKEGAYRLRKDDAGGAQVLDLAPAQGGFAELVFPEAGTYPVVDHTMRQAEAGAHGLFKVSAR</sequence>
<feature type="domain" description="Plastocyanin-like" evidence="14">
    <location>
        <begin position="1106"/>
        <end position="1208"/>
    </location>
</feature>
<feature type="region of interest" description="Disordered" evidence="12">
    <location>
        <begin position="782"/>
        <end position="835"/>
    </location>
</feature>